<feature type="domain" description="DAMP1 SANT/Myb-like" evidence="10">
    <location>
        <begin position="187"/>
        <end position="265"/>
    </location>
</feature>
<evidence type="ECO:0000313" key="11">
    <source>
        <dbReference type="EMBL" id="SGY30297.1"/>
    </source>
</evidence>
<keyword evidence="7" id="KW-0539">Nucleus</keyword>
<comment type="similarity">
    <text evidence="2">Belongs to the SWC4 family.</text>
</comment>
<dbReference type="EMBL" id="FQNC01000041">
    <property type="protein sequence ID" value="SGY30297.1"/>
    <property type="molecule type" value="Genomic_DNA"/>
</dbReference>
<evidence type="ECO:0000256" key="2">
    <source>
        <dbReference type="ARBA" id="ARBA00006918"/>
    </source>
</evidence>
<accession>A0A2X0M2F2</accession>
<evidence type="ECO:0000256" key="7">
    <source>
        <dbReference type="ARBA" id="ARBA00023242"/>
    </source>
</evidence>
<dbReference type="GO" id="GO:0003714">
    <property type="term" value="F:transcription corepressor activity"/>
    <property type="evidence" value="ECO:0007669"/>
    <property type="project" value="TreeGrafter"/>
</dbReference>
<gene>
    <name evidence="11" type="primary">BQ5605_C002g01140</name>
    <name evidence="11" type="ORF">BQ5605_C002G01140</name>
</gene>
<dbReference type="GO" id="GO:0006338">
    <property type="term" value="P:chromatin remodeling"/>
    <property type="evidence" value="ECO:0007669"/>
    <property type="project" value="InterPro"/>
</dbReference>
<feature type="compositionally biased region" description="Polar residues" evidence="9">
    <location>
        <begin position="576"/>
        <end position="586"/>
    </location>
</feature>
<dbReference type="GO" id="GO:0000812">
    <property type="term" value="C:Swr1 complex"/>
    <property type="evidence" value="ECO:0007669"/>
    <property type="project" value="TreeGrafter"/>
</dbReference>
<feature type="region of interest" description="Disordered" evidence="9">
    <location>
        <begin position="526"/>
        <end position="592"/>
    </location>
</feature>
<dbReference type="InterPro" id="IPR027109">
    <property type="entry name" value="Swc4/Dmap1"/>
</dbReference>
<evidence type="ECO:0000256" key="4">
    <source>
        <dbReference type="ARBA" id="ARBA00022853"/>
    </source>
</evidence>
<keyword evidence="12" id="KW-1185">Reference proteome</keyword>
<evidence type="ECO:0000256" key="1">
    <source>
        <dbReference type="ARBA" id="ARBA00004123"/>
    </source>
</evidence>
<evidence type="ECO:0000256" key="6">
    <source>
        <dbReference type="ARBA" id="ARBA00023163"/>
    </source>
</evidence>
<evidence type="ECO:0000256" key="9">
    <source>
        <dbReference type="SAM" id="MobiDB-lite"/>
    </source>
</evidence>
<feature type="region of interest" description="Disordered" evidence="9">
    <location>
        <begin position="370"/>
        <end position="401"/>
    </location>
</feature>
<evidence type="ECO:0000256" key="3">
    <source>
        <dbReference type="ARBA" id="ARBA00019132"/>
    </source>
</evidence>
<name>A0A2X0M2F2_9BASI</name>
<dbReference type="Gene3D" id="1.10.10.60">
    <property type="entry name" value="Homeodomain-like"/>
    <property type="match status" value="1"/>
</dbReference>
<proteinExistence type="inferred from homology"/>
<feature type="region of interest" description="Disordered" evidence="9">
    <location>
        <begin position="68"/>
        <end position="96"/>
    </location>
</feature>
<dbReference type="GO" id="GO:0006281">
    <property type="term" value="P:DNA repair"/>
    <property type="evidence" value="ECO:0007669"/>
    <property type="project" value="InterPro"/>
</dbReference>
<evidence type="ECO:0000259" key="10">
    <source>
        <dbReference type="Pfam" id="PF16282"/>
    </source>
</evidence>
<dbReference type="PANTHER" id="PTHR12855:SF10">
    <property type="entry name" value="DNA METHYLTRANSFERASE 1-ASSOCIATED PROTEIN 1"/>
    <property type="match status" value="1"/>
</dbReference>
<keyword evidence="6" id="KW-0804">Transcription</keyword>
<feature type="region of interest" description="Disordered" evidence="9">
    <location>
        <begin position="1"/>
        <end position="48"/>
    </location>
</feature>
<feature type="compositionally biased region" description="Low complexity" evidence="9">
    <location>
        <begin position="12"/>
        <end position="41"/>
    </location>
</feature>
<organism evidence="11 12">
    <name type="scientific">Microbotryum silenes-dioicae</name>
    <dbReference type="NCBI Taxonomy" id="796604"/>
    <lineage>
        <taxon>Eukaryota</taxon>
        <taxon>Fungi</taxon>
        <taxon>Dikarya</taxon>
        <taxon>Basidiomycota</taxon>
        <taxon>Pucciniomycotina</taxon>
        <taxon>Microbotryomycetes</taxon>
        <taxon>Microbotryales</taxon>
        <taxon>Microbotryaceae</taxon>
        <taxon>Microbotryum</taxon>
    </lineage>
</organism>
<keyword evidence="5" id="KW-0805">Transcription regulation</keyword>
<keyword evidence="8" id="KW-0175">Coiled coil</keyword>
<dbReference type="PANTHER" id="PTHR12855">
    <property type="entry name" value="DNA METHYLTRANSFERASE 1-ASSOCIATED PROTEIN 1 FAMILY MEMBER"/>
    <property type="match status" value="1"/>
</dbReference>
<evidence type="ECO:0000313" key="12">
    <source>
        <dbReference type="Proteomes" id="UP000249464"/>
    </source>
</evidence>
<dbReference type="GO" id="GO:0035267">
    <property type="term" value="C:NuA4 histone acetyltransferase complex"/>
    <property type="evidence" value="ECO:0007669"/>
    <property type="project" value="InterPro"/>
</dbReference>
<protein>
    <recommendedName>
        <fullName evidence="3">SWR1-complex protein 4</fullName>
    </recommendedName>
</protein>
<dbReference type="GO" id="GO:0000122">
    <property type="term" value="P:negative regulation of transcription by RNA polymerase II"/>
    <property type="evidence" value="ECO:0007669"/>
    <property type="project" value="TreeGrafter"/>
</dbReference>
<evidence type="ECO:0000256" key="8">
    <source>
        <dbReference type="SAM" id="Coils"/>
    </source>
</evidence>
<feature type="coiled-coil region" evidence="8">
    <location>
        <begin position="490"/>
        <end position="517"/>
    </location>
</feature>
<comment type="subcellular location">
    <subcellularLocation>
        <location evidence="1">Nucleus</location>
    </subcellularLocation>
</comment>
<sequence>MTSKDVRDILQISSTSTTGPGLSSISTSRRSNPSSAPPNSRKGAARPAGVTRELFALIGHNAPSLALAQSTTSKPQFKSRIGFGKDGKGLGGGLGGRRGGTKWTWTAFVNPSRGAKVEDLQKLREAEKKVVERAQAQGDEKVVVVEAEEGKQAEQDQSSRINPRAKLQLRHWVRDLPESEQQPVLDYRFAKFNTSSQPMSYTDQEYDRWLRNLDPTWTKDETDHLFELARTYDIRFIVMADRWQHTSERSVEMLKQRYYSISRELLKQRPPPATLAPEDKDKWDKQRQDAISSMQFDMNREVERKAYLRSLLSRTPKQIAEEDFLYIETRRIEQQYNKMATERAELLKILGGREGIGAAPGVPLGVGGGAKGAATTQAQKVEESKKKKGQTGWELEGLNGGGLPEGWAGEGSVRKATPAQDAANCIERHPAPSVSAPKASPWPSVGVRSSRIASVKPGVAAKVSSALVELGISTHLIMPTKGNIEKLDQLQATLSQMVELKKAVDRCQAEIKTFTKKRDVLLAAQGGPPVPASASVTPAPEKLATPAPMEMEGEQVKKEEGDDVGSNKTDQRTKRSASISSVGTTTKRARRD</sequence>
<dbReference type="InterPro" id="IPR032563">
    <property type="entry name" value="DAMP1_SANT-like"/>
</dbReference>
<dbReference type="AlphaFoldDB" id="A0A2X0M2F2"/>
<evidence type="ECO:0000256" key="5">
    <source>
        <dbReference type="ARBA" id="ARBA00023015"/>
    </source>
</evidence>
<dbReference type="Pfam" id="PF16282">
    <property type="entry name" value="SANT_DAMP1_like"/>
    <property type="match status" value="1"/>
</dbReference>
<dbReference type="FunFam" id="1.10.10.60:FF:000087">
    <property type="entry name" value="DNA methyltransferase 1-associated protein 1"/>
    <property type="match status" value="1"/>
</dbReference>
<keyword evidence="4" id="KW-0156">Chromatin regulator</keyword>
<reference evidence="11 12" key="1">
    <citation type="submission" date="2016-11" db="EMBL/GenBank/DDBJ databases">
        <authorList>
            <person name="Jaros S."/>
            <person name="Januszkiewicz K."/>
            <person name="Wedrychowicz H."/>
        </authorList>
    </citation>
    <scope>NUCLEOTIDE SEQUENCE [LARGE SCALE GENOMIC DNA]</scope>
</reference>
<dbReference type="Proteomes" id="UP000249464">
    <property type="component" value="Unassembled WGS sequence"/>
</dbReference>
<dbReference type="STRING" id="796604.A0A2X0M2F2"/>